<dbReference type="Pfam" id="PF07660">
    <property type="entry name" value="STN"/>
    <property type="match status" value="1"/>
</dbReference>
<keyword evidence="5 10" id="KW-0812">Transmembrane</keyword>
<evidence type="ECO:0000256" key="5">
    <source>
        <dbReference type="ARBA" id="ARBA00022692"/>
    </source>
</evidence>
<evidence type="ECO:0000256" key="9">
    <source>
        <dbReference type="ARBA" id="ARBA00023237"/>
    </source>
</evidence>
<organism evidence="14 15">
    <name type="scientific">Flaviaesturariibacter amylovorans</name>
    <dbReference type="NCBI Taxonomy" id="1084520"/>
    <lineage>
        <taxon>Bacteria</taxon>
        <taxon>Pseudomonadati</taxon>
        <taxon>Bacteroidota</taxon>
        <taxon>Chitinophagia</taxon>
        <taxon>Chitinophagales</taxon>
        <taxon>Chitinophagaceae</taxon>
        <taxon>Flaviaestuariibacter</taxon>
    </lineage>
</organism>
<dbReference type="InterPro" id="IPR023996">
    <property type="entry name" value="TonB-dep_OMP_SusC/RagA"/>
</dbReference>
<dbReference type="Pfam" id="PF00593">
    <property type="entry name" value="TonB_dep_Rec_b-barrel"/>
    <property type="match status" value="1"/>
</dbReference>
<dbReference type="Pfam" id="PF07715">
    <property type="entry name" value="Plug"/>
    <property type="match status" value="1"/>
</dbReference>
<evidence type="ECO:0000256" key="10">
    <source>
        <dbReference type="PROSITE-ProRule" id="PRU01360"/>
    </source>
</evidence>
<dbReference type="InterPro" id="IPR037066">
    <property type="entry name" value="Plug_dom_sf"/>
</dbReference>
<evidence type="ECO:0000259" key="13">
    <source>
        <dbReference type="SMART" id="SM00965"/>
    </source>
</evidence>
<dbReference type="NCBIfam" id="TIGR04056">
    <property type="entry name" value="OMP_RagA_SusC"/>
    <property type="match status" value="1"/>
</dbReference>
<evidence type="ECO:0000313" key="14">
    <source>
        <dbReference type="EMBL" id="GAA4332350.1"/>
    </source>
</evidence>
<evidence type="ECO:0000256" key="7">
    <source>
        <dbReference type="ARBA" id="ARBA00023077"/>
    </source>
</evidence>
<keyword evidence="9 10" id="KW-0998">Cell outer membrane</keyword>
<dbReference type="Gene3D" id="2.40.170.20">
    <property type="entry name" value="TonB-dependent receptor, beta-barrel domain"/>
    <property type="match status" value="1"/>
</dbReference>
<dbReference type="SUPFAM" id="SSF49464">
    <property type="entry name" value="Carboxypeptidase regulatory domain-like"/>
    <property type="match status" value="1"/>
</dbReference>
<protein>
    <submittedName>
        <fullName evidence="14">TonB-dependent receptor</fullName>
    </submittedName>
</protein>
<dbReference type="InterPro" id="IPR039426">
    <property type="entry name" value="TonB-dep_rcpt-like"/>
</dbReference>
<comment type="similarity">
    <text evidence="10 11">Belongs to the TonB-dependent receptor family.</text>
</comment>
<keyword evidence="4" id="KW-0410">Iron transport</keyword>
<evidence type="ECO:0000256" key="8">
    <source>
        <dbReference type="ARBA" id="ARBA00023136"/>
    </source>
</evidence>
<proteinExistence type="inferred from homology"/>
<dbReference type="InterPro" id="IPR023997">
    <property type="entry name" value="TonB-dep_OMP_SusC/RagA_CS"/>
</dbReference>
<evidence type="ECO:0000313" key="15">
    <source>
        <dbReference type="Proteomes" id="UP001501725"/>
    </source>
</evidence>
<evidence type="ECO:0000256" key="6">
    <source>
        <dbReference type="ARBA" id="ARBA00023004"/>
    </source>
</evidence>
<feature type="region of interest" description="Disordered" evidence="12">
    <location>
        <begin position="99"/>
        <end position="122"/>
    </location>
</feature>
<comment type="subcellular location">
    <subcellularLocation>
        <location evidence="1 10">Cell outer membrane</location>
        <topology evidence="1 10">Multi-pass membrane protein</topology>
    </subcellularLocation>
</comment>
<dbReference type="InterPro" id="IPR011662">
    <property type="entry name" value="Secretin/TonB_short_N"/>
</dbReference>
<keyword evidence="6" id="KW-0408">Iron</keyword>
<dbReference type="InterPro" id="IPR000531">
    <property type="entry name" value="Beta-barrel_TonB"/>
</dbReference>
<keyword evidence="3 10" id="KW-1134">Transmembrane beta strand</keyword>
<dbReference type="InterPro" id="IPR008969">
    <property type="entry name" value="CarboxyPept-like_regulatory"/>
</dbReference>
<dbReference type="InterPro" id="IPR036942">
    <property type="entry name" value="Beta-barrel_TonB_sf"/>
</dbReference>
<evidence type="ECO:0000256" key="11">
    <source>
        <dbReference type="RuleBase" id="RU003357"/>
    </source>
</evidence>
<dbReference type="EMBL" id="BAABGY010000007">
    <property type="protein sequence ID" value="GAA4332350.1"/>
    <property type="molecule type" value="Genomic_DNA"/>
</dbReference>
<evidence type="ECO:0000256" key="12">
    <source>
        <dbReference type="SAM" id="MobiDB-lite"/>
    </source>
</evidence>
<dbReference type="SUPFAM" id="SSF56935">
    <property type="entry name" value="Porins"/>
    <property type="match status" value="1"/>
</dbReference>
<gene>
    <name evidence="14" type="ORF">GCM10023184_24900</name>
</gene>
<evidence type="ECO:0000256" key="2">
    <source>
        <dbReference type="ARBA" id="ARBA00022448"/>
    </source>
</evidence>
<keyword evidence="8 10" id="KW-0472">Membrane</keyword>
<keyword evidence="4" id="KW-0406">Ion transport</keyword>
<accession>A0ABP8GZX4</accession>
<name>A0ABP8GZX4_9BACT</name>
<dbReference type="Gene3D" id="2.170.130.10">
    <property type="entry name" value="TonB-dependent receptor, plug domain"/>
    <property type="match status" value="1"/>
</dbReference>
<keyword evidence="14" id="KW-0675">Receptor</keyword>
<dbReference type="Proteomes" id="UP001501725">
    <property type="component" value="Unassembled WGS sequence"/>
</dbReference>
<dbReference type="Gene3D" id="2.60.40.1120">
    <property type="entry name" value="Carboxypeptidase-like, regulatory domain"/>
    <property type="match status" value="1"/>
</dbReference>
<dbReference type="SMART" id="SM00965">
    <property type="entry name" value="STN"/>
    <property type="match status" value="1"/>
</dbReference>
<dbReference type="PROSITE" id="PS52016">
    <property type="entry name" value="TONB_DEPENDENT_REC_3"/>
    <property type="match status" value="1"/>
</dbReference>
<feature type="compositionally biased region" description="Basic and acidic residues" evidence="12">
    <location>
        <begin position="111"/>
        <end position="122"/>
    </location>
</feature>
<evidence type="ECO:0000256" key="1">
    <source>
        <dbReference type="ARBA" id="ARBA00004571"/>
    </source>
</evidence>
<dbReference type="NCBIfam" id="TIGR04057">
    <property type="entry name" value="SusC_RagA_signa"/>
    <property type="match status" value="1"/>
</dbReference>
<reference evidence="15" key="1">
    <citation type="journal article" date="2019" name="Int. J. Syst. Evol. Microbiol.">
        <title>The Global Catalogue of Microorganisms (GCM) 10K type strain sequencing project: providing services to taxonomists for standard genome sequencing and annotation.</title>
        <authorList>
            <consortium name="The Broad Institute Genomics Platform"/>
            <consortium name="The Broad Institute Genome Sequencing Center for Infectious Disease"/>
            <person name="Wu L."/>
            <person name="Ma J."/>
        </authorList>
    </citation>
    <scope>NUCLEOTIDE SEQUENCE [LARGE SCALE GENOMIC DNA]</scope>
    <source>
        <strain evidence="15">JCM 17919</strain>
    </source>
</reference>
<keyword evidence="15" id="KW-1185">Reference proteome</keyword>
<dbReference type="Pfam" id="PF13715">
    <property type="entry name" value="CarbopepD_reg_2"/>
    <property type="match status" value="1"/>
</dbReference>
<feature type="domain" description="Secretin/TonB short N-terminal" evidence="13">
    <location>
        <begin position="42"/>
        <end position="93"/>
    </location>
</feature>
<comment type="caution">
    <text evidence="14">The sequence shown here is derived from an EMBL/GenBank/DDBJ whole genome shotgun (WGS) entry which is preliminary data.</text>
</comment>
<sequence length="1098" mass="119662">MLVILIALVHLSVSGNAQKVSFAGTSVPLKQVFPVIEQQTGYVFFYDAALLREANPVTVRLTDAPLEDALKAIFRDQPLNWLIENRTITVHRKADAQVGTGNRNAAASAAEARRPVRGKVTDEGGQPLEGVSVVLKGTRRGVATNAAGEFLIELPEQGAGTLVFSFIGRETREVGTGDQTYLQVVLQSVADKGQEVVVIGYGSQRKIDVTAPVAVVRGAEIAKQPSINPASGLQGKVAGVHIINDGSPGASPQIRIRGVGSVNGGLAPLYVVDGVWTSDIGFLNSADIETISVLKDASAAAIYGNRSANGVVIITTIKGRAGTPMISYTGSAGWQKITNKVQMANAQQYATMANEVSMLNGGTPVYGPAAMYNPGTSNPEGTDWFGQLFRHAFITNHQLSFRGGSENSTYNYSLSYVDQQGIVETQNYKRFTARLQNEFRAASFLKVGYNMFGTINRSRDINGDIFRQAYAAPPVVPVRYKDGFYGDPLDYSLNSIANPQVTLDFHNQRTQQYLIVGNTYADIKLPLNLTFRSMFTFEYNKGEQRNYVPVYNATTNQRNDISSLNVTRSEVKNWQLENTLSFEKTISRRHHLRIMAAQSARSDRSYFISGSAKNVPHNYDGQLYLSLGANSSAFPNVATDGGALATGASYFGRVNYAFDGKYLLNLTYRADGSSKYAGEHRWGFFPSVGAAWVISRERFLEGSRLINSLKLRGSWGVNGNVNVPANLTTLTASSLGYAVWAGAAAPSRSIISVVPPSLFWEKGVSADIGLEASLFRSRLTVEADVYTRDTKDAIFTVPILASSGLGGGINANQATIRNRGVELSLGWRDRIGKHIQYSVSGNYAYNQNEILSVNSGANALFGGYYSNPSQIPLTRTVVGRPIGMFYGYEVEGVFQTIGEVQRSPQSRSAMVGDLRFRDQNGDGAIDDQDKVEMGNPNPKHLFGLNLGFSYKHLDLSVDLQGVAGVDVYNANMGRRFGLENFTEEFYANHWRGPGTSNTHPSANLLHGMNTHPNTFWVEDGSYIRVRNINAGYNFRSLSNWKISSLRVFAAIQNPFNFFRYKGFSPEVTAAGNSPVNAGIDAGVYPLSAYYNFGVTLTL</sequence>
<keyword evidence="7 11" id="KW-0798">TonB box</keyword>
<keyword evidence="2 10" id="KW-0813">Transport</keyword>
<dbReference type="InterPro" id="IPR012910">
    <property type="entry name" value="Plug_dom"/>
</dbReference>
<evidence type="ECO:0000256" key="4">
    <source>
        <dbReference type="ARBA" id="ARBA00022496"/>
    </source>
</evidence>
<evidence type="ECO:0000256" key="3">
    <source>
        <dbReference type="ARBA" id="ARBA00022452"/>
    </source>
</evidence>